<accession>A0ABR2VZQ0</accession>
<dbReference type="Proteomes" id="UP001479436">
    <property type="component" value="Unassembled WGS sequence"/>
</dbReference>
<proteinExistence type="predicted"/>
<dbReference type="EMBL" id="JASJQH010007332">
    <property type="protein sequence ID" value="KAK9710612.1"/>
    <property type="molecule type" value="Genomic_DNA"/>
</dbReference>
<organism evidence="1 2">
    <name type="scientific">Basidiobolus ranarum</name>
    <dbReference type="NCBI Taxonomy" id="34480"/>
    <lineage>
        <taxon>Eukaryota</taxon>
        <taxon>Fungi</taxon>
        <taxon>Fungi incertae sedis</taxon>
        <taxon>Zoopagomycota</taxon>
        <taxon>Entomophthoromycotina</taxon>
        <taxon>Basidiobolomycetes</taxon>
        <taxon>Basidiobolales</taxon>
        <taxon>Basidiobolaceae</taxon>
        <taxon>Basidiobolus</taxon>
    </lineage>
</organism>
<gene>
    <name evidence="1" type="ORF">K7432_008335</name>
</gene>
<protein>
    <submittedName>
        <fullName evidence="1">Uncharacterized protein</fullName>
    </submittedName>
</protein>
<keyword evidence="2" id="KW-1185">Reference proteome</keyword>
<comment type="caution">
    <text evidence="1">The sequence shown here is derived from an EMBL/GenBank/DDBJ whole genome shotgun (WGS) entry which is preliminary data.</text>
</comment>
<sequence length="127" mass="14879">MPVGHKLLSYDIRERPQRTDSLGHQNNAMGNSSWSHIFSRFFVRRTKKRCSGKNFCYRSSKYEKLELAEAKVELQKETNDFDNIVTHGFSLGQAGSRQPTIRFSLTPKKLRHPQLDMRRYPELSKSF</sequence>
<reference evidence="1 2" key="1">
    <citation type="submission" date="2023-04" db="EMBL/GenBank/DDBJ databases">
        <title>Genome of Basidiobolus ranarum AG-B5.</title>
        <authorList>
            <person name="Stajich J.E."/>
            <person name="Carter-House D."/>
            <person name="Gryganskyi A."/>
        </authorList>
    </citation>
    <scope>NUCLEOTIDE SEQUENCE [LARGE SCALE GENOMIC DNA]</scope>
    <source>
        <strain evidence="1 2">AG-B5</strain>
    </source>
</reference>
<name>A0ABR2VZQ0_9FUNG</name>
<evidence type="ECO:0000313" key="1">
    <source>
        <dbReference type="EMBL" id="KAK9710612.1"/>
    </source>
</evidence>
<evidence type="ECO:0000313" key="2">
    <source>
        <dbReference type="Proteomes" id="UP001479436"/>
    </source>
</evidence>